<sequence length="384" mass="43732">MKQLKTEIPLQVIPAQNNVQYTYDAAGNRLSMKNDQGTIYYTYNVMNQLLSDGNTDYQYDDNGNVISKTSEGKTVQYTYNGANQLTLAEFEDESYTSYSYDGLGRQIYREEMSWKDYDGNKVASNNNKGNNGKGEEKRNENANKNNNKNSNNCNLGNPGNGNGPFNNPGQGKKLGLYKKWLEENGQNSMDHIYHKETTYLYEGLSNVLHKEYSESGSPYAEYYQGPDNQTVSRKMFGMHGLSNPSHNPDLKTTGGLLYYQYDGIRNVSAVTDRYGDMIEEYRYDAFGGIYTGTTTPYNFNSFTGMSYDGKTGLVNMNARWYDPSIGRFMSEDTYPGNMMQTQSLNRYSYVMNNPVNYWDPTGHVAENLYPEGLFRNGYGIMNRM</sequence>
<keyword evidence="5" id="KW-1185">Reference proteome</keyword>
<dbReference type="PANTHER" id="PTHR32305">
    <property type="match status" value="1"/>
</dbReference>
<dbReference type="Gene3D" id="2.180.10.10">
    <property type="entry name" value="RHS repeat-associated core"/>
    <property type="match status" value="1"/>
</dbReference>
<proteinExistence type="predicted"/>
<dbReference type="Proteomes" id="UP000640930">
    <property type="component" value="Unassembled WGS sequence"/>
</dbReference>
<dbReference type="InterPro" id="IPR022385">
    <property type="entry name" value="Rhs_assc_core"/>
</dbReference>
<keyword evidence="1" id="KW-0677">Repeat</keyword>
<dbReference type="PANTHER" id="PTHR32305:SF15">
    <property type="entry name" value="PROTEIN RHSA-RELATED"/>
    <property type="match status" value="1"/>
</dbReference>
<dbReference type="Pfam" id="PF25023">
    <property type="entry name" value="TEN_YD-shell"/>
    <property type="match status" value="2"/>
</dbReference>
<dbReference type="InterPro" id="IPR056823">
    <property type="entry name" value="TEN-like_YD-shell"/>
</dbReference>
<feature type="domain" description="Teneurin-like YD-shell" evidence="3">
    <location>
        <begin position="260"/>
        <end position="355"/>
    </location>
</feature>
<dbReference type="EMBL" id="JACSQA010000019">
    <property type="protein sequence ID" value="MBD8027448.1"/>
    <property type="molecule type" value="Genomic_DNA"/>
</dbReference>
<dbReference type="InterPro" id="IPR006530">
    <property type="entry name" value="YD"/>
</dbReference>
<dbReference type="InterPro" id="IPR050708">
    <property type="entry name" value="T6SS_VgrG/RHS"/>
</dbReference>
<evidence type="ECO:0000313" key="5">
    <source>
        <dbReference type="Proteomes" id="UP000640930"/>
    </source>
</evidence>
<comment type="caution">
    <text evidence="4">The sequence shown here is derived from an EMBL/GenBank/DDBJ whole genome shotgun (WGS) entry which is preliminary data.</text>
</comment>
<evidence type="ECO:0000256" key="2">
    <source>
        <dbReference type="SAM" id="MobiDB-lite"/>
    </source>
</evidence>
<name>A0ABR8XDZ4_9BACL</name>
<dbReference type="RefSeq" id="WP_191707877.1">
    <property type="nucleotide sequence ID" value="NZ_JACSQA010000019.1"/>
</dbReference>
<dbReference type="NCBIfam" id="TIGR03696">
    <property type="entry name" value="Rhs_assc_core"/>
    <property type="match status" value="1"/>
</dbReference>
<feature type="domain" description="Teneurin-like YD-shell" evidence="3">
    <location>
        <begin position="14"/>
        <end position="111"/>
    </location>
</feature>
<protein>
    <submittedName>
        <fullName evidence="4">RHS repeat-associated core domain-containing protein</fullName>
    </submittedName>
</protein>
<feature type="compositionally biased region" description="Low complexity" evidence="2">
    <location>
        <begin position="142"/>
        <end position="169"/>
    </location>
</feature>
<dbReference type="NCBIfam" id="TIGR01643">
    <property type="entry name" value="YD_repeat_2x"/>
    <property type="match status" value="1"/>
</dbReference>
<evidence type="ECO:0000259" key="3">
    <source>
        <dbReference type="Pfam" id="PF25023"/>
    </source>
</evidence>
<evidence type="ECO:0000256" key="1">
    <source>
        <dbReference type="ARBA" id="ARBA00022737"/>
    </source>
</evidence>
<evidence type="ECO:0000313" key="4">
    <source>
        <dbReference type="EMBL" id="MBD8027448.1"/>
    </source>
</evidence>
<accession>A0ABR8XDZ4</accession>
<reference evidence="4 5" key="1">
    <citation type="submission" date="2020-08" db="EMBL/GenBank/DDBJ databases">
        <title>A Genomic Blueprint of the Chicken Gut Microbiome.</title>
        <authorList>
            <person name="Gilroy R."/>
            <person name="Ravi A."/>
            <person name="Getino M."/>
            <person name="Pursley I."/>
            <person name="Horton D.L."/>
            <person name="Alikhan N.-F."/>
            <person name="Baker D."/>
            <person name="Gharbi K."/>
            <person name="Hall N."/>
            <person name="Watson M."/>
            <person name="Adriaenssens E.M."/>
            <person name="Foster-Nyarko E."/>
            <person name="Jarju S."/>
            <person name="Secka A."/>
            <person name="Antonio M."/>
            <person name="Oren A."/>
            <person name="Chaudhuri R."/>
            <person name="La Ragione R.M."/>
            <person name="Hildebrand F."/>
            <person name="Pallen M.J."/>
        </authorList>
    </citation>
    <scope>NUCLEOTIDE SEQUENCE [LARGE SCALE GENOMIC DNA]</scope>
    <source>
        <strain evidence="4 5">Re31</strain>
    </source>
</reference>
<feature type="region of interest" description="Disordered" evidence="2">
    <location>
        <begin position="118"/>
        <end position="169"/>
    </location>
</feature>
<organism evidence="4 5">
    <name type="scientific">Ureibacillus galli</name>
    <dbReference type="NCBI Taxonomy" id="2762222"/>
    <lineage>
        <taxon>Bacteria</taxon>
        <taxon>Bacillati</taxon>
        <taxon>Bacillota</taxon>
        <taxon>Bacilli</taxon>
        <taxon>Bacillales</taxon>
        <taxon>Caryophanaceae</taxon>
        <taxon>Ureibacillus</taxon>
    </lineage>
</organism>
<gene>
    <name evidence="4" type="ORF">H9636_12360</name>
</gene>